<dbReference type="InterPro" id="IPR039421">
    <property type="entry name" value="Type_1_exporter"/>
</dbReference>
<gene>
    <name evidence="7" type="ORF">D8771_06270</name>
</gene>
<dbReference type="SMART" id="SM00382">
    <property type="entry name" value="AAA"/>
    <property type="match status" value="1"/>
</dbReference>
<keyword evidence="3" id="KW-0547">Nucleotide-binding</keyword>
<accession>A0A6C1C8R8</accession>
<reference evidence="7 8" key="1">
    <citation type="submission" date="2018-10" db="EMBL/GenBank/DDBJ databases">
        <title>Isolation of pseudouridimycin from Streptomyces albus DSM 40763.</title>
        <authorList>
            <person name="Rosenqvist P."/>
            <person name="Metsae-Ketelae M."/>
            <person name="Virta P."/>
        </authorList>
    </citation>
    <scope>NUCLEOTIDE SEQUENCE [LARGE SCALE GENOMIC DNA]</scope>
    <source>
        <strain evidence="7 8">DSM 40763</strain>
    </source>
</reference>
<dbReference type="Pfam" id="PF00005">
    <property type="entry name" value="ABC_tran"/>
    <property type="match status" value="1"/>
</dbReference>
<dbReference type="GO" id="GO:0034040">
    <property type="term" value="F:ATPase-coupled lipid transmembrane transporter activity"/>
    <property type="evidence" value="ECO:0007669"/>
    <property type="project" value="TreeGrafter"/>
</dbReference>
<dbReference type="PANTHER" id="PTHR24221:SF654">
    <property type="entry name" value="ATP-BINDING CASSETTE SUB-FAMILY B MEMBER 6"/>
    <property type="match status" value="1"/>
</dbReference>
<proteinExistence type="predicted"/>
<evidence type="ECO:0000256" key="5">
    <source>
        <dbReference type="ARBA" id="ARBA00022989"/>
    </source>
</evidence>
<dbReference type="Proteomes" id="UP000298111">
    <property type="component" value="Unassembled WGS sequence"/>
</dbReference>
<dbReference type="CDD" id="cd03228">
    <property type="entry name" value="ABCC_MRP_Like"/>
    <property type="match status" value="1"/>
</dbReference>
<dbReference type="EMBL" id="RCIY01000040">
    <property type="protein sequence ID" value="TGG86021.1"/>
    <property type="molecule type" value="Genomic_DNA"/>
</dbReference>
<dbReference type="GeneID" id="75180039"/>
<dbReference type="InterPro" id="IPR003439">
    <property type="entry name" value="ABC_transporter-like_ATP-bd"/>
</dbReference>
<name>A0A6C1C8R8_9ACTN</name>
<dbReference type="PROSITE" id="PS50893">
    <property type="entry name" value="ABC_TRANSPORTER_2"/>
    <property type="match status" value="1"/>
</dbReference>
<evidence type="ECO:0000256" key="6">
    <source>
        <dbReference type="ARBA" id="ARBA00023136"/>
    </source>
</evidence>
<comment type="subcellular location">
    <subcellularLocation>
        <location evidence="1">Cell membrane</location>
        <topology evidence="1">Multi-pass membrane protein</topology>
    </subcellularLocation>
</comment>
<dbReference type="Gene3D" id="3.40.50.300">
    <property type="entry name" value="P-loop containing nucleotide triphosphate hydrolases"/>
    <property type="match status" value="1"/>
</dbReference>
<dbReference type="GO" id="GO:0140359">
    <property type="term" value="F:ABC-type transporter activity"/>
    <property type="evidence" value="ECO:0007669"/>
    <property type="project" value="InterPro"/>
</dbReference>
<dbReference type="AlphaFoldDB" id="A0A6C1C8R8"/>
<protein>
    <submittedName>
        <fullName evidence="7">ABC transporter ATP-binding protein</fullName>
    </submittedName>
</protein>
<organism evidence="7 8">
    <name type="scientific">Streptomyces albus</name>
    <dbReference type="NCBI Taxonomy" id="1888"/>
    <lineage>
        <taxon>Bacteria</taxon>
        <taxon>Bacillati</taxon>
        <taxon>Actinomycetota</taxon>
        <taxon>Actinomycetes</taxon>
        <taxon>Kitasatosporales</taxon>
        <taxon>Streptomycetaceae</taxon>
        <taxon>Streptomyces</taxon>
    </lineage>
</organism>
<dbReference type="GO" id="GO:0005524">
    <property type="term" value="F:ATP binding"/>
    <property type="evidence" value="ECO:0007669"/>
    <property type="project" value="UniProtKB-KW"/>
</dbReference>
<dbReference type="GO" id="GO:0016887">
    <property type="term" value="F:ATP hydrolysis activity"/>
    <property type="evidence" value="ECO:0007669"/>
    <property type="project" value="InterPro"/>
</dbReference>
<dbReference type="GO" id="GO:0005886">
    <property type="term" value="C:plasma membrane"/>
    <property type="evidence" value="ECO:0007669"/>
    <property type="project" value="UniProtKB-SubCell"/>
</dbReference>
<evidence type="ECO:0000313" key="7">
    <source>
        <dbReference type="EMBL" id="TGG86021.1"/>
    </source>
</evidence>
<dbReference type="InterPro" id="IPR011527">
    <property type="entry name" value="ABC1_TM_dom"/>
</dbReference>
<keyword evidence="5" id="KW-1133">Transmembrane helix</keyword>
<dbReference type="InterPro" id="IPR003593">
    <property type="entry name" value="AAA+_ATPase"/>
</dbReference>
<keyword evidence="2" id="KW-0812">Transmembrane</keyword>
<evidence type="ECO:0000256" key="2">
    <source>
        <dbReference type="ARBA" id="ARBA00022692"/>
    </source>
</evidence>
<keyword evidence="4 7" id="KW-0067">ATP-binding</keyword>
<evidence type="ECO:0000256" key="1">
    <source>
        <dbReference type="ARBA" id="ARBA00004651"/>
    </source>
</evidence>
<dbReference type="InterPro" id="IPR036640">
    <property type="entry name" value="ABC1_TM_sf"/>
</dbReference>
<dbReference type="SUPFAM" id="SSF90123">
    <property type="entry name" value="ABC transporter transmembrane region"/>
    <property type="match status" value="1"/>
</dbReference>
<comment type="caution">
    <text evidence="7">The sequence shown here is derived from an EMBL/GenBank/DDBJ whole genome shotgun (WGS) entry which is preliminary data.</text>
</comment>
<dbReference type="PROSITE" id="PS50929">
    <property type="entry name" value="ABC_TM1F"/>
    <property type="match status" value="1"/>
</dbReference>
<evidence type="ECO:0000313" key="8">
    <source>
        <dbReference type="Proteomes" id="UP000298111"/>
    </source>
</evidence>
<evidence type="ECO:0000256" key="3">
    <source>
        <dbReference type="ARBA" id="ARBA00022741"/>
    </source>
</evidence>
<dbReference type="InterPro" id="IPR027417">
    <property type="entry name" value="P-loop_NTPase"/>
</dbReference>
<dbReference type="Gene3D" id="1.20.1560.10">
    <property type="entry name" value="ABC transporter type 1, transmembrane domain"/>
    <property type="match status" value="1"/>
</dbReference>
<keyword evidence="6" id="KW-0472">Membrane</keyword>
<sequence length="603" mass="62066">MAEAPAVHPVAGRHRRPGLVGAGLRFLARRPRVLGALAGWSLLEGAHTFALGFALARALDDGFLAGRPATGLWWLAVAAAALAVGALGMARVYRQVAALTEPLRDELVRRVVGRGLYEAVTAAVAPGGSRHTPGSGVVSRLTHQVEIARDSFAGIVMVSRSFLVTLAGAVTGLAALAPRLLLVVLPPLLAGLAVFAATLGPLARRQRAVLVADEELAGETGTMVSALRDIAACGAQETVRRTVLRRVETERRAAVSLARWGVARALALGVGGRLPVVLLLVCAPWLLRHGVSAGALAGALTYLTQALLPALQSLVHGLGGAGARLTVVIGRLREGAPAGVPLPGPSRAPAVRGGRPAPPALTLRRLTFAYGTAARPVLCGLDLTVPAGGRLAVVGPSGAGKSTLALLIAGLLRPTGGEVLLDGRPVVAGPPGAPLRAEERVLIPQEAYVFTGTVRENLCCLLPDRTAPPGDPSLLGAVVAVGAAELVDRLGGLDGQVEPASLSAGERQQLALARAWLSPAPLAVLDEATSRLDPAAEEHAERAFAERPGTLVVVAHRISSALRADRVLVLDGERTACGTHAELVQRSALYRDLTAGWTAGPRV</sequence>
<evidence type="ECO:0000256" key="4">
    <source>
        <dbReference type="ARBA" id="ARBA00022840"/>
    </source>
</evidence>
<dbReference type="PANTHER" id="PTHR24221">
    <property type="entry name" value="ATP-BINDING CASSETTE SUB-FAMILY B"/>
    <property type="match status" value="1"/>
</dbReference>
<dbReference type="RefSeq" id="WP_135566761.1">
    <property type="nucleotide sequence ID" value="NZ_BNEJ01000025.1"/>
</dbReference>
<dbReference type="SUPFAM" id="SSF52540">
    <property type="entry name" value="P-loop containing nucleoside triphosphate hydrolases"/>
    <property type="match status" value="1"/>
</dbReference>